<reference evidence="6" key="1">
    <citation type="submission" date="2023-06" db="EMBL/GenBank/DDBJ databases">
        <title>Genome-scale phylogeny and comparative genomics of the fungal order Sordariales.</title>
        <authorList>
            <consortium name="Lawrence Berkeley National Laboratory"/>
            <person name="Hensen N."/>
            <person name="Bonometti L."/>
            <person name="Westerberg I."/>
            <person name="Brannstrom I.O."/>
            <person name="Guillou S."/>
            <person name="Cros-Aarteil S."/>
            <person name="Calhoun S."/>
            <person name="Haridas S."/>
            <person name="Kuo A."/>
            <person name="Mondo S."/>
            <person name="Pangilinan J."/>
            <person name="Riley R."/>
            <person name="Labutti K."/>
            <person name="Andreopoulos B."/>
            <person name="Lipzen A."/>
            <person name="Chen C."/>
            <person name="Yanf M."/>
            <person name="Daum C."/>
            <person name="Ng V."/>
            <person name="Clum A."/>
            <person name="Steindorff A."/>
            <person name="Ohm R."/>
            <person name="Martin F."/>
            <person name="Silar P."/>
            <person name="Natvig D."/>
            <person name="Lalanne C."/>
            <person name="Gautier V."/>
            <person name="Ament-Velasquez S.L."/>
            <person name="Kruys A."/>
            <person name="Hutchinson M.I."/>
            <person name="Powell A.J."/>
            <person name="Barry K."/>
            <person name="Miller A.N."/>
            <person name="Grigoriev I.V."/>
            <person name="Debuchy R."/>
            <person name="Gladieux P."/>
            <person name="Thoren M.H."/>
            <person name="Johannesson H."/>
        </authorList>
    </citation>
    <scope>NUCLEOTIDE SEQUENCE</scope>
    <source>
        <strain evidence="6">SMH4607-1</strain>
    </source>
</reference>
<evidence type="ECO:0000256" key="2">
    <source>
        <dbReference type="ARBA" id="ARBA00023002"/>
    </source>
</evidence>
<dbReference type="SUPFAM" id="SSF56176">
    <property type="entry name" value="FAD-binding/transporter-associated domain-like"/>
    <property type="match status" value="1"/>
</dbReference>
<feature type="signal peptide" evidence="4">
    <location>
        <begin position="1"/>
        <end position="28"/>
    </location>
</feature>
<comment type="similarity">
    <text evidence="1">Belongs to the oxygen-dependent FAD-linked oxidoreductase family.</text>
</comment>
<evidence type="ECO:0000256" key="4">
    <source>
        <dbReference type="SAM" id="SignalP"/>
    </source>
</evidence>
<dbReference type="Pfam" id="PF01565">
    <property type="entry name" value="FAD_binding_4"/>
    <property type="match status" value="1"/>
</dbReference>
<evidence type="ECO:0000256" key="3">
    <source>
        <dbReference type="SAM" id="MobiDB-lite"/>
    </source>
</evidence>
<dbReference type="InterPro" id="IPR036318">
    <property type="entry name" value="FAD-bd_PCMH-like_sf"/>
</dbReference>
<dbReference type="InterPro" id="IPR006094">
    <property type="entry name" value="Oxid_FAD_bind_N"/>
</dbReference>
<dbReference type="GO" id="GO:0071949">
    <property type="term" value="F:FAD binding"/>
    <property type="evidence" value="ECO:0007669"/>
    <property type="project" value="InterPro"/>
</dbReference>
<dbReference type="InterPro" id="IPR012951">
    <property type="entry name" value="BBE"/>
</dbReference>
<dbReference type="PANTHER" id="PTHR13878:SF91">
    <property type="entry name" value="FAD BINDING DOMAIN PROTEIN (AFU_ORTHOLOGUE AFUA_6G12070)-RELATED"/>
    <property type="match status" value="1"/>
</dbReference>
<evidence type="ECO:0000256" key="1">
    <source>
        <dbReference type="ARBA" id="ARBA00005466"/>
    </source>
</evidence>
<dbReference type="InterPro" id="IPR016166">
    <property type="entry name" value="FAD-bd_PCMH"/>
</dbReference>
<keyword evidence="2" id="KW-0560">Oxidoreductase</keyword>
<dbReference type="Proteomes" id="UP001172102">
    <property type="component" value="Unassembled WGS sequence"/>
</dbReference>
<comment type="caution">
    <text evidence="6">The sequence shown here is derived from an EMBL/GenBank/DDBJ whole genome shotgun (WGS) entry which is preliminary data.</text>
</comment>
<gene>
    <name evidence="6" type="ORF">B0H67DRAFT_550664</name>
</gene>
<protein>
    <submittedName>
        <fullName evidence="6">Isoamyl alcohol oxidase-like protein</fullName>
    </submittedName>
</protein>
<keyword evidence="4" id="KW-0732">Signal</keyword>
<name>A0AA40AZX5_9PEZI</name>
<sequence length="657" mass="69299">MSPSLWSSAATVAVLALAGLQFPPAAAGASVGSVSPPPSGACAGKFAFESAELTDAALADIGAKDSTNAPLLSFGDDISDSDSDSDSAARPPSGPACKVFPGDAAWPSTQAWNLFNTSLGGALIKTVPLAAPCYDNWPQVRNAAQCQYVTDHWADPHLHVGDPSSTQWPLFEGRTCLPTDDPTQNCTLGGYAAYSVAVTKVSQIQLALNFARNTNVRLVVKNTGHDFADKSIGAGALSIWTHKLKDLNFFSDYRCKGYKGPAFQLGAGVETEEVYRAAELSGVTAVGGECRTVGIAGGYIAGGGHSPMSTLVGMGADQVISLQVVLPNGKLVTASEDSYPDLYWALRGGGGSTYGVVTSVVVKAYPKIPVTTMTFSFLTGPNVTLDTFWAGVGAYMSHFDRFTSAGAYGYFLVVGIGPGQYLFNFMPFWGGNMTAPQLTTLVAPFLGDLAGLGIAVTPNITEYSSYYQAFNGSFGPEQVGASVGHAGSRLFPRDNFAVPAKRAATLAAVRYAIEAGGTLVGYNIRPAANAAVNQANSVNPAWRDATGFFILGGPSLPVTATDAEIANAAHTMTTDWLKRWRDVSPGSGAYMSEGDINEPDFQQAFYGSYYPRLYALKKKYDPTGLFYAPTAVGSEDWYITGQIPYYPTQNGKLCRKP</sequence>
<dbReference type="Gene3D" id="3.30.465.10">
    <property type="match status" value="2"/>
</dbReference>
<proteinExistence type="inferred from homology"/>
<dbReference type="Pfam" id="PF08031">
    <property type="entry name" value="BBE"/>
    <property type="match status" value="1"/>
</dbReference>
<dbReference type="InterPro" id="IPR050432">
    <property type="entry name" value="FAD-linked_Oxidoreductases_BP"/>
</dbReference>
<dbReference type="InterPro" id="IPR016169">
    <property type="entry name" value="FAD-bd_PCMH_sub2"/>
</dbReference>
<feature type="chain" id="PRO_5041434863" evidence="4">
    <location>
        <begin position="29"/>
        <end position="657"/>
    </location>
</feature>
<keyword evidence="7" id="KW-1185">Reference proteome</keyword>
<feature type="domain" description="FAD-binding PCMH-type" evidence="5">
    <location>
        <begin position="188"/>
        <end position="367"/>
    </location>
</feature>
<dbReference type="GO" id="GO:0016491">
    <property type="term" value="F:oxidoreductase activity"/>
    <property type="evidence" value="ECO:0007669"/>
    <property type="project" value="UniProtKB-KW"/>
</dbReference>
<dbReference type="EMBL" id="JAUKUA010000002">
    <property type="protein sequence ID" value="KAK0725012.1"/>
    <property type="molecule type" value="Genomic_DNA"/>
</dbReference>
<evidence type="ECO:0000313" key="7">
    <source>
        <dbReference type="Proteomes" id="UP001172102"/>
    </source>
</evidence>
<accession>A0AA40AZX5</accession>
<evidence type="ECO:0000259" key="5">
    <source>
        <dbReference type="PROSITE" id="PS51387"/>
    </source>
</evidence>
<dbReference type="PROSITE" id="PS51387">
    <property type="entry name" value="FAD_PCMH"/>
    <property type="match status" value="1"/>
</dbReference>
<organism evidence="6 7">
    <name type="scientific">Lasiosphaeris hirsuta</name>
    <dbReference type="NCBI Taxonomy" id="260670"/>
    <lineage>
        <taxon>Eukaryota</taxon>
        <taxon>Fungi</taxon>
        <taxon>Dikarya</taxon>
        <taxon>Ascomycota</taxon>
        <taxon>Pezizomycotina</taxon>
        <taxon>Sordariomycetes</taxon>
        <taxon>Sordariomycetidae</taxon>
        <taxon>Sordariales</taxon>
        <taxon>Lasiosphaeriaceae</taxon>
        <taxon>Lasiosphaeris</taxon>
    </lineage>
</organism>
<dbReference type="AlphaFoldDB" id="A0AA40AZX5"/>
<dbReference type="PANTHER" id="PTHR13878">
    <property type="entry name" value="GULONOLACTONE OXIDASE"/>
    <property type="match status" value="1"/>
</dbReference>
<feature type="region of interest" description="Disordered" evidence="3">
    <location>
        <begin position="73"/>
        <end position="96"/>
    </location>
</feature>
<evidence type="ECO:0000313" key="6">
    <source>
        <dbReference type="EMBL" id="KAK0725012.1"/>
    </source>
</evidence>